<protein>
    <submittedName>
        <fullName evidence="2">Uncharacterized protein</fullName>
    </submittedName>
</protein>
<dbReference type="EMBL" id="SWFS01000034">
    <property type="protein sequence ID" value="KAA8917437.1"/>
    <property type="molecule type" value="Genomic_DNA"/>
</dbReference>
<dbReference type="OrthoDB" id="5314275at2759"/>
<dbReference type="InterPro" id="IPR028018">
    <property type="entry name" value="DUF4646"/>
</dbReference>
<organism evidence="2 3">
    <name type="scientific">Trichomonascus ciferrii</name>
    <dbReference type="NCBI Taxonomy" id="44093"/>
    <lineage>
        <taxon>Eukaryota</taxon>
        <taxon>Fungi</taxon>
        <taxon>Dikarya</taxon>
        <taxon>Ascomycota</taxon>
        <taxon>Saccharomycotina</taxon>
        <taxon>Dipodascomycetes</taxon>
        <taxon>Dipodascales</taxon>
        <taxon>Trichomonascaceae</taxon>
        <taxon>Trichomonascus</taxon>
        <taxon>Trichomonascus ciferrii complex</taxon>
    </lineage>
</organism>
<sequence>MQDNMRSDNSDISSTEDNDERLEDAEPQCVPEYNESDLVVVFATGESVVPIKLEKIEGGERKKNPLNPAPPQFCREAKDLDLNTQFNAMVLYALHEQLRNGLPPCFPKVLSARDITSMDWKRFVEDICHIQSKFSKGNNTLIWLSLLAAPRDLGAMWRYSRRMAGKTAVRSSQQAVQAWNDQFFNPRKVHVVLQTPEDLRELDHASRPGNIKDKPPSFFSKVKFGENKDERCRLLIFDLTRIPNFN</sequence>
<dbReference type="VEuPathDB" id="FungiDB:TRICI_000386"/>
<reference evidence="2" key="1">
    <citation type="journal article" date="2019" name="G3 (Bethesda)">
        <title>Genome Assemblies of Two Rare Opportunistic Yeast Pathogens: Diutina rugosa (syn. Candida rugosa) and Trichomonascus ciferrii (syn. Candida ciferrii).</title>
        <authorList>
            <person name="Mixao V."/>
            <person name="Saus E."/>
            <person name="Hansen A.P."/>
            <person name="Lass-Florl C."/>
            <person name="Gabaldon T."/>
        </authorList>
    </citation>
    <scope>NUCLEOTIDE SEQUENCE</scope>
    <source>
        <strain evidence="2">CBS 4856</strain>
    </source>
</reference>
<feature type="compositionally biased region" description="Acidic residues" evidence="1">
    <location>
        <begin position="14"/>
        <end position="26"/>
    </location>
</feature>
<evidence type="ECO:0000256" key="1">
    <source>
        <dbReference type="SAM" id="MobiDB-lite"/>
    </source>
</evidence>
<name>A0A642VDI4_9ASCO</name>
<gene>
    <name evidence="2" type="ORF">TRICI_000386</name>
</gene>
<keyword evidence="3" id="KW-1185">Reference proteome</keyword>
<dbReference type="Proteomes" id="UP000761534">
    <property type="component" value="Unassembled WGS sequence"/>
</dbReference>
<dbReference type="AlphaFoldDB" id="A0A642VDI4"/>
<evidence type="ECO:0000313" key="3">
    <source>
        <dbReference type="Proteomes" id="UP000761534"/>
    </source>
</evidence>
<dbReference type="Pfam" id="PF15496">
    <property type="entry name" value="DUF4646"/>
    <property type="match status" value="1"/>
</dbReference>
<proteinExistence type="predicted"/>
<evidence type="ECO:0000313" key="2">
    <source>
        <dbReference type="EMBL" id="KAA8917437.1"/>
    </source>
</evidence>
<feature type="region of interest" description="Disordered" evidence="1">
    <location>
        <begin position="1"/>
        <end position="29"/>
    </location>
</feature>
<comment type="caution">
    <text evidence="2">The sequence shown here is derived from an EMBL/GenBank/DDBJ whole genome shotgun (WGS) entry which is preliminary data.</text>
</comment>
<accession>A0A642VDI4</accession>